<feature type="domain" description="Zn(2)-C6 fungal-type" evidence="8">
    <location>
        <begin position="17"/>
        <end position="47"/>
    </location>
</feature>
<reference evidence="9" key="2">
    <citation type="journal article" date="2023" name="IMA Fungus">
        <title>Comparative genomic study of the Penicillium genus elucidates a diverse pangenome and 15 lateral gene transfer events.</title>
        <authorList>
            <person name="Petersen C."/>
            <person name="Sorensen T."/>
            <person name="Nielsen M.R."/>
            <person name="Sondergaard T.E."/>
            <person name="Sorensen J.L."/>
            <person name="Fitzpatrick D.A."/>
            <person name="Frisvad J.C."/>
            <person name="Nielsen K.L."/>
        </authorList>
    </citation>
    <scope>NUCLEOTIDE SEQUENCE</scope>
    <source>
        <strain evidence="9">IBT 30069</strain>
    </source>
</reference>
<evidence type="ECO:0000256" key="5">
    <source>
        <dbReference type="ARBA" id="ARBA00023163"/>
    </source>
</evidence>
<dbReference type="PANTHER" id="PTHR47338">
    <property type="entry name" value="ZN(II)2CYS6 TRANSCRIPTION FACTOR (EUROFUNG)-RELATED"/>
    <property type="match status" value="1"/>
</dbReference>
<gene>
    <name evidence="9" type="ORF">N7456_008484</name>
</gene>
<evidence type="ECO:0000256" key="4">
    <source>
        <dbReference type="ARBA" id="ARBA00023125"/>
    </source>
</evidence>
<dbReference type="GO" id="GO:0005634">
    <property type="term" value="C:nucleus"/>
    <property type="evidence" value="ECO:0007669"/>
    <property type="project" value="UniProtKB-SubCell"/>
</dbReference>
<feature type="compositionally biased region" description="Polar residues" evidence="7">
    <location>
        <begin position="82"/>
        <end position="92"/>
    </location>
</feature>
<keyword evidence="2" id="KW-0479">Metal-binding</keyword>
<evidence type="ECO:0000256" key="2">
    <source>
        <dbReference type="ARBA" id="ARBA00022723"/>
    </source>
</evidence>
<evidence type="ECO:0000313" key="9">
    <source>
        <dbReference type="EMBL" id="KAJ5097763.1"/>
    </source>
</evidence>
<organism evidence="9 10">
    <name type="scientific">Penicillium angulare</name>
    <dbReference type="NCBI Taxonomy" id="116970"/>
    <lineage>
        <taxon>Eukaryota</taxon>
        <taxon>Fungi</taxon>
        <taxon>Dikarya</taxon>
        <taxon>Ascomycota</taxon>
        <taxon>Pezizomycotina</taxon>
        <taxon>Eurotiomycetes</taxon>
        <taxon>Eurotiomycetidae</taxon>
        <taxon>Eurotiales</taxon>
        <taxon>Aspergillaceae</taxon>
        <taxon>Penicillium</taxon>
    </lineage>
</organism>
<name>A0A9W9FCN4_9EURO</name>
<feature type="compositionally biased region" description="Low complexity" evidence="7">
    <location>
        <begin position="135"/>
        <end position="144"/>
    </location>
</feature>
<dbReference type="Gene3D" id="4.10.240.10">
    <property type="entry name" value="Zn(2)-C6 fungal-type DNA-binding domain"/>
    <property type="match status" value="1"/>
</dbReference>
<dbReference type="Pfam" id="PF00172">
    <property type="entry name" value="Zn_clus"/>
    <property type="match status" value="1"/>
</dbReference>
<dbReference type="GO" id="GO:0008270">
    <property type="term" value="F:zinc ion binding"/>
    <property type="evidence" value="ECO:0007669"/>
    <property type="project" value="InterPro"/>
</dbReference>
<dbReference type="GO" id="GO:0003677">
    <property type="term" value="F:DNA binding"/>
    <property type="evidence" value="ECO:0007669"/>
    <property type="project" value="UniProtKB-KW"/>
</dbReference>
<dbReference type="CDD" id="cd00067">
    <property type="entry name" value="GAL4"/>
    <property type="match status" value="1"/>
</dbReference>
<dbReference type="InterPro" id="IPR007219">
    <property type="entry name" value="XnlR_reg_dom"/>
</dbReference>
<sequence length="524" mass="59380">MPPPGSETRGRQRPGAACDECRRRKLRCDGIQPQCGVCRDTNVICEVTQRAVRGPKKGHLKVLKNRILHLESILETSLPADQPQQQSLNDSRNSNHGDHGVVSSGSQHEPLISNDYEQQPISAHPDVHSNRDTDSASSITSASSSLHLSDTIRAELDLAEPLYRQTKQMLERLSIDADNEVGNSTALAQAWVLIITFEYTRTYHRHAWMSAGRAFRLVQAMRYHEIDNPVDKRGPTSPQCGDFIEVEERRRVFWMSYFLDHVISMRDDWPITLNEHVICTRLPAPDDKFQNGSHELGPLLSEAMMEPTLQVKSSFNECLLLATICGRSLLQNQQYHISKAYGEMNMDWSEQRRWLDSILTNRLEVLSQHYPSPTESNDPLLLFANILGQATVIYFCKTINDTSTWPEGSSIENSPEFIQYQYRALEASTNIISLASTLQDLPLSRVHPLTPIPLFMCAEFLYNEMHNEDFQPRLQELLHVFGELKSINNPEQSYLDLLPRSCISKTAELFIHSVGSGTPNTELG</sequence>
<dbReference type="PROSITE" id="PS00463">
    <property type="entry name" value="ZN2_CY6_FUNGAL_1"/>
    <property type="match status" value="1"/>
</dbReference>
<dbReference type="SMART" id="SM00906">
    <property type="entry name" value="Fungal_trans"/>
    <property type="match status" value="1"/>
</dbReference>
<dbReference type="Proteomes" id="UP001149165">
    <property type="component" value="Unassembled WGS sequence"/>
</dbReference>
<keyword evidence="4" id="KW-0238">DNA-binding</keyword>
<dbReference type="Pfam" id="PF04082">
    <property type="entry name" value="Fungal_trans"/>
    <property type="match status" value="1"/>
</dbReference>
<feature type="compositionally biased region" description="Basic and acidic residues" evidence="7">
    <location>
        <begin position="125"/>
        <end position="134"/>
    </location>
</feature>
<protein>
    <submittedName>
        <fullName evidence="9">Fungal-specific transcription factor domain-containing protein</fullName>
    </submittedName>
</protein>
<evidence type="ECO:0000256" key="6">
    <source>
        <dbReference type="ARBA" id="ARBA00023242"/>
    </source>
</evidence>
<proteinExistence type="predicted"/>
<evidence type="ECO:0000313" key="10">
    <source>
        <dbReference type="Proteomes" id="UP001149165"/>
    </source>
</evidence>
<dbReference type="PROSITE" id="PS50048">
    <property type="entry name" value="ZN2_CY6_FUNGAL_2"/>
    <property type="match status" value="1"/>
</dbReference>
<dbReference type="SMART" id="SM00066">
    <property type="entry name" value="GAL4"/>
    <property type="match status" value="1"/>
</dbReference>
<dbReference type="GO" id="GO:0000981">
    <property type="term" value="F:DNA-binding transcription factor activity, RNA polymerase II-specific"/>
    <property type="evidence" value="ECO:0007669"/>
    <property type="project" value="InterPro"/>
</dbReference>
<feature type="region of interest" description="Disordered" evidence="7">
    <location>
        <begin position="78"/>
        <end position="144"/>
    </location>
</feature>
<evidence type="ECO:0000256" key="1">
    <source>
        <dbReference type="ARBA" id="ARBA00004123"/>
    </source>
</evidence>
<evidence type="ECO:0000259" key="8">
    <source>
        <dbReference type="PROSITE" id="PS50048"/>
    </source>
</evidence>
<keyword evidence="10" id="KW-1185">Reference proteome</keyword>
<keyword evidence="5" id="KW-0804">Transcription</keyword>
<comment type="subcellular location">
    <subcellularLocation>
        <location evidence="1">Nucleus</location>
    </subcellularLocation>
</comment>
<dbReference type="InterPro" id="IPR050815">
    <property type="entry name" value="TF_fung"/>
</dbReference>
<reference evidence="9" key="1">
    <citation type="submission" date="2022-11" db="EMBL/GenBank/DDBJ databases">
        <authorList>
            <person name="Petersen C."/>
        </authorList>
    </citation>
    <scope>NUCLEOTIDE SEQUENCE</scope>
    <source>
        <strain evidence="9">IBT 30069</strain>
    </source>
</reference>
<keyword evidence="3" id="KW-0805">Transcription regulation</keyword>
<dbReference type="OrthoDB" id="3037908at2759"/>
<dbReference type="GO" id="GO:0006351">
    <property type="term" value="P:DNA-templated transcription"/>
    <property type="evidence" value="ECO:0007669"/>
    <property type="project" value="InterPro"/>
</dbReference>
<evidence type="ECO:0000256" key="3">
    <source>
        <dbReference type="ARBA" id="ARBA00023015"/>
    </source>
</evidence>
<dbReference type="EMBL" id="JAPQKH010000005">
    <property type="protein sequence ID" value="KAJ5097763.1"/>
    <property type="molecule type" value="Genomic_DNA"/>
</dbReference>
<dbReference type="AlphaFoldDB" id="A0A9W9FCN4"/>
<dbReference type="CDD" id="cd12148">
    <property type="entry name" value="fungal_TF_MHR"/>
    <property type="match status" value="1"/>
</dbReference>
<dbReference type="PANTHER" id="PTHR47338:SF3">
    <property type="entry name" value="C6 FINGER DOMAIN TRANSCRIPTION FACTOR DBAA-RELATED"/>
    <property type="match status" value="1"/>
</dbReference>
<accession>A0A9W9FCN4</accession>
<keyword evidence="6" id="KW-0539">Nucleus</keyword>
<dbReference type="InterPro" id="IPR001138">
    <property type="entry name" value="Zn2Cys6_DnaBD"/>
</dbReference>
<dbReference type="InterPro" id="IPR036864">
    <property type="entry name" value="Zn2-C6_fun-type_DNA-bd_sf"/>
</dbReference>
<evidence type="ECO:0000256" key="7">
    <source>
        <dbReference type="SAM" id="MobiDB-lite"/>
    </source>
</evidence>
<dbReference type="SUPFAM" id="SSF57701">
    <property type="entry name" value="Zn2/Cys6 DNA-binding domain"/>
    <property type="match status" value="1"/>
</dbReference>
<comment type="caution">
    <text evidence="9">The sequence shown here is derived from an EMBL/GenBank/DDBJ whole genome shotgun (WGS) entry which is preliminary data.</text>
</comment>